<dbReference type="InterPro" id="IPR036097">
    <property type="entry name" value="HisK_dim/P_sf"/>
</dbReference>
<dbReference type="InterPro" id="IPR011009">
    <property type="entry name" value="Kinase-like_dom_sf"/>
</dbReference>
<dbReference type="Proteomes" id="UP000010367">
    <property type="component" value="Chromosome"/>
</dbReference>
<protein>
    <recommendedName>
        <fullName evidence="2">histidine kinase</fullName>
        <ecNumber evidence="2">2.7.13.3</ecNumber>
    </recommendedName>
</protein>
<dbReference type="SUPFAM" id="SSF55874">
    <property type="entry name" value="ATPase domain of HSP90 chaperone/DNA topoisomerase II/histidine kinase"/>
    <property type="match status" value="1"/>
</dbReference>
<dbReference type="InterPro" id="IPR029016">
    <property type="entry name" value="GAF-like_dom_sf"/>
</dbReference>
<dbReference type="KEGG" id="oac:Oscil6304_1617"/>
<dbReference type="SMART" id="SM00220">
    <property type="entry name" value="S_TKc"/>
    <property type="match status" value="1"/>
</dbReference>
<dbReference type="eggNOG" id="COG4191">
    <property type="taxonomic scope" value="Bacteria"/>
</dbReference>
<dbReference type="PROSITE" id="PS50109">
    <property type="entry name" value="HIS_KIN"/>
    <property type="match status" value="1"/>
</dbReference>
<dbReference type="SUPFAM" id="SSF52540">
    <property type="entry name" value="P-loop containing nucleoside triphosphate hydrolases"/>
    <property type="match status" value="1"/>
</dbReference>
<dbReference type="Gene3D" id="1.10.510.10">
    <property type="entry name" value="Transferase(Phosphotransferase) domain 1"/>
    <property type="match status" value="1"/>
</dbReference>
<dbReference type="Pfam" id="PF00069">
    <property type="entry name" value="Pkinase"/>
    <property type="match status" value="1"/>
</dbReference>
<dbReference type="PATRIC" id="fig|56110.3.peg.1945"/>
<comment type="catalytic activity">
    <reaction evidence="1">
        <text>ATP + protein L-histidine = ADP + protein N-phospho-L-histidine.</text>
        <dbReference type="EC" id="2.7.13.3"/>
    </reaction>
</comment>
<dbReference type="GO" id="GO:0005524">
    <property type="term" value="F:ATP binding"/>
    <property type="evidence" value="ECO:0007669"/>
    <property type="project" value="InterPro"/>
</dbReference>
<organism evidence="8 9">
    <name type="scientific">Oscillatoria acuminata PCC 6304</name>
    <dbReference type="NCBI Taxonomy" id="56110"/>
    <lineage>
        <taxon>Bacteria</taxon>
        <taxon>Bacillati</taxon>
        <taxon>Cyanobacteriota</taxon>
        <taxon>Cyanophyceae</taxon>
        <taxon>Oscillatoriophycideae</taxon>
        <taxon>Oscillatoriales</taxon>
        <taxon>Oscillatoriaceae</taxon>
        <taxon>Oscillatoria</taxon>
    </lineage>
</organism>
<evidence type="ECO:0000256" key="5">
    <source>
        <dbReference type="ARBA" id="ARBA00023012"/>
    </source>
</evidence>
<dbReference type="OrthoDB" id="573511at2"/>
<dbReference type="eggNOG" id="COG0515">
    <property type="taxonomic scope" value="Bacteria"/>
</dbReference>
<dbReference type="InterPro" id="IPR027417">
    <property type="entry name" value="P-loop_NTPase"/>
</dbReference>
<evidence type="ECO:0000313" key="9">
    <source>
        <dbReference type="Proteomes" id="UP000010367"/>
    </source>
</evidence>
<keyword evidence="4" id="KW-0808">Transferase</keyword>
<dbReference type="EC" id="2.7.13.3" evidence="2"/>
<dbReference type="EMBL" id="CP003607">
    <property type="protein sequence ID" value="AFY81314.1"/>
    <property type="molecule type" value="Genomic_DNA"/>
</dbReference>
<dbReference type="Gene3D" id="3.40.50.300">
    <property type="entry name" value="P-loop containing nucleotide triphosphate hydrolases"/>
    <property type="match status" value="1"/>
</dbReference>
<dbReference type="eggNOG" id="COG3899">
    <property type="taxonomic scope" value="Bacteria"/>
</dbReference>
<evidence type="ECO:0000313" key="8">
    <source>
        <dbReference type="EMBL" id="AFY81314.1"/>
    </source>
</evidence>
<dbReference type="SUPFAM" id="SSF55781">
    <property type="entry name" value="GAF domain-like"/>
    <property type="match status" value="1"/>
</dbReference>
<dbReference type="Pfam" id="PF02518">
    <property type="entry name" value="HATPase_c"/>
    <property type="match status" value="1"/>
</dbReference>
<dbReference type="Pfam" id="PF01590">
    <property type="entry name" value="GAF"/>
    <property type="match status" value="1"/>
</dbReference>
<evidence type="ECO:0000259" key="6">
    <source>
        <dbReference type="PROSITE" id="PS50011"/>
    </source>
</evidence>
<dbReference type="SMART" id="SM00065">
    <property type="entry name" value="GAF"/>
    <property type="match status" value="1"/>
</dbReference>
<evidence type="ECO:0000259" key="7">
    <source>
        <dbReference type="PROSITE" id="PS50109"/>
    </source>
</evidence>
<dbReference type="InterPro" id="IPR053159">
    <property type="entry name" value="Hybrid_Histidine_Kinase"/>
</dbReference>
<dbReference type="InterPro" id="IPR004358">
    <property type="entry name" value="Sig_transdc_His_kin-like_C"/>
</dbReference>
<feature type="domain" description="Histidine kinase" evidence="7">
    <location>
        <begin position="1545"/>
        <end position="1801"/>
    </location>
</feature>
<accession>K9TH39</accession>
<dbReference type="InterPro" id="IPR003594">
    <property type="entry name" value="HATPase_dom"/>
</dbReference>
<feature type="domain" description="Protein kinase" evidence="6">
    <location>
        <begin position="10"/>
        <end position="278"/>
    </location>
</feature>
<dbReference type="SUPFAM" id="SSF56112">
    <property type="entry name" value="Protein kinase-like (PK-like)"/>
    <property type="match status" value="1"/>
</dbReference>
<dbReference type="InterPro" id="IPR000719">
    <property type="entry name" value="Prot_kinase_dom"/>
</dbReference>
<dbReference type="InterPro" id="IPR003661">
    <property type="entry name" value="HisK_dim/P_dom"/>
</dbReference>
<dbReference type="Gene3D" id="3.30.200.20">
    <property type="entry name" value="Phosphorylase Kinase, domain 1"/>
    <property type="match status" value="1"/>
</dbReference>
<dbReference type="HOGENOM" id="CLU_000445_34_0_3"/>
<evidence type="ECO:0000256" key="2">
    <source>
        <dbReference type="ARBA" id="ARBA00012438"/>
    </source>
</evidence>
<dbReference type="STRING" id="56110.Oscil6304_1617"/>
<keyword evidence="3" id="KW-0597">Phosphoprotein</keyword>
<dbReference type="InterPro" id="IPR005467">
    <property type="entry name" value="His_kinase_dom"/>
</dbReference>
<dbReference type="CDD" id="cd00082">
    <property type="entry name" value="HisKA"/>
    <property type="match status" value="1"/>
</dbReference>
<dbReference type="Gene3D" id="1.10.287.130">
    <property type="match status" value="1"/>
</dbReference>
<keyword evidence="9" id="KW-1185">Reference proteome</keyword>
<dbReference type="RefSeq" id="WP_015147959.1">
    <property type="nucleotide sequence ID" value="NC_019693.1"/>
</dbReference>
<dbReference type="SMART" id="SM00387">
    <property type="entry name" value="HATPase_c"/>
    <property type="match status" value="1"/>
</dbReference>
<dbReference type="Gene3D" id="3.30.565.10">
    <property type="entry name" value="Histidine kinase-like ATPase, C-terminal domain"/>
    <property type="match status" value="1"/>
</dbReference>
<dbReference type="PANTHER" id="PTHR43642">
    <property type="entry name" value="HYBRID SIGNAL TRANSDUCTION HISTIDINE KINASE G"/>
    <property type="match status" value="1"/>
</dbReference>
<gene>
    <name evidence="8" type="ORF">Oscil6304_1617</name>
</gene>
<dbReference type="SUPFAM" id="SSF47384">
    <property type="entry name" value="Homodimeric domain of signal transducing histidine kinase"/>
    <property type="match status" value="1"/>
</dbReference>
<sequence length="1808" mass="202455">MNNVTSLPGYEITEELYRGTRTLVYRGIRRDDHQPVVIKILRNLYPNFNEIVQFRNQYTIAKSLNFPNIIKPLSLKFHQNRYLLVMEDFGGISLSNYFKFSSTIGAEIHKCSITEFLKIGIQISEILHYLYQTKIIHKDIKPANILINPDSKEVKLIDFSISSLLPRETQEIQNTSELEGTLAYLSPEQTGRMNRGIDYRSDFYSLGVTCYELLTGQLPFVSEDAMELVHCHLAKQPIPIHEINPQIPLVLSEMVMKMMAKNAENRYQSALGIKHDLEECLAQLEQKGHIEYFKIGQQDISDRFIIPEKLYGREAEVNQLLNAFERVSQNSTEIMLVAGFSGIGKSAVINEVHKPIVRKRGYFIKGKYDQFKRNIPFDAFVQAFQDLMRQLLSESDSQLQAWKTELLQVLGENGQVLIDVIPELENILGEQPPAPELSGDAAQNRFNLLFQKFVQVFSSEKHPLVIFLDDLQWADSASLNLLKLLMQETRYLLILGAYRDNEVSLVHPFILTIDEIVKTGARVNTITLSPLNETHLNQLVADTLNCQLSLAESLTQLIHQKTQGNPFFATQFLRALYDDKLITFDRNQSSFARGGKPGGWQCDIAQIKTLAITDNVVEFMALQLQKLPIETQEVLKLAACIGGEFDLKTLMIIREKSQEITATDLWKALQEGFVLPTTRIYKFFTQSDGEEVFQGSVNPSYRFLHDRVQQSAYSLIPDPQKQVTHLKIGQLLLSHTSVTEQEEKLFEIVNQLNLGKSLISKRSEQTQLAQLNLKAGQKARATTAYTATFEYAMTGIELLGEEGWESQYEMNLALYETATEAAYLNGDFLQMTQLKTRVLEQAKTLLDRVKVYEIEIQAAQAQSQPSQAVKIGLQILKQLGVSFPDQPTLQDIEQALQHTLSLVGGRQPTDLIALPQMTDPTQLAIMGILAGVTASAYVATPTLLPLIMLKQVNLSLEYGNSAFAPNGYCGCGLILCGVVGDIESGYQFGQLALFLLEQLDSKKLKAKTYGQVKSCISHWKEPLVNTLAFFREGYQNGLETGDLEWGGICAILYLMHAWFAGQELSDLSREGAAFCAQFAQQKQKTMAKQGAIFQQAIVNLLGSSTEAWQFKGDIFSEAEDLPIFLEVGNQTAPCYLYVSKLVLCYLFGQIKEATASARALESYLGGATGMSLIPVFHTYDSLTHLANYSQVSPAEQQSILQRVTVNQEKSKRWADAAPMNQLHKFYLVEAEKHRVLSQPAAALEFYDLAIKGAKQNEYIQEEALANELAAKFYLEWDKEKIATVYMQEAYYCYSRWGAKAKVADLEQRYPQLLLPILEPPRTNDLLQQTIARGTITSAHTSSSISDALDLKTLLKASQVISSEIELDKLLMTLLEIMIGNAGANKCVLLLKQGIDLKVVGLIEFGKSPQLLPSISLESSSDIPITLVNNVRRTGKPIILGDARIHPQFTEDSYIQKHQPKSVLCSPILNQGQLVGVLYLENHLTIGAFTSDRVEVLNLICAQAAISLENARLYQTAQQTLTDLKEAQLQIVQSEKMSALGNLVAGIAHEINNPVNFLSGNIDPALDYINDLFDLLNIIHEKYPNLDPEVQGKIEEIELDYIRADLPELIDSMREGVKRINEISNSLRTFSRADSDRPVACNINSGLDSTLMLLKHRLKADETRPEIKVIKHYSDLPIIVCYAGQLNQVFMNLLSNAIDALEESNQGCNYADINHQIIIKTELSSDQQQVIIRIQDNGVGMSEALQAKIFEYLFTTKAVGKGTGLGLAIARQIIVEKHSGTLAVNSTLGQGTEFTISIPSYPKSESEQG</sequence>
<evidence type="ECO:0000256" key="3">
    <source>
        <dbReference type="ARBA" id="ARBA00022553"/>
    </source>
</evidence>
<evidence type="ECO:0000256" key="4">
    <source>
        <dbReference type="ARBA" id="ARBA00022777"/>
    </source>
</evidence>
<reference evidence="8 9" key="1">
    <citation type="submission" date="2012-06" db="EMBL/GenBank/DDBJ databases">
        <title>Finished chromosome of genome of Oscillatoria acuminata PCC 6304.</title>
        <authorList>
            <consortium name="US DOE Joint Genome Institute"/>
            <person name="Gugger M."/>
            <person name="Coursin T."/>
            <person name="Rippka R."/>
            <person name="Tandeau De Marsac N."/>
            <person name="Huntemann M."/>
            <person name="Wei C.-L."/>
            <person name="Han J."/>
            <person name="Detter J.C."/>
            <person name="Han C."/>
            <person name="Tapia R."/>
            <person name="Davenport K."/>
            <person name="Daligault H."/>
            <person name="Erkkila T."/>
            <person name="Gu W."/>
            <person name="Munk A.C.C."/>
            <person name="Teshima H."/>
            <person name="Xu Y."/>
            <person name="Chain P."/>
            <person name="Chen A."/>
            <person name="Krypides N."/>
            <person name="Mavromatis K."/>
            <person name="Markowitz V."/>
            <person name="Szeto E."/>
            <person name="Ivanova N."/>
            <person name="Mikhailova N."/>
            <person name="Ovchinnikova G."/>
            <person name="Pagani I."/>
            <person name="Pati A."/>
            <person name="Goodwin L."/>
            <person name="Peters L."/>
            <person name="Pitluck S."/>
            <person name="Woyke T."/>
            <person name="Kerfeld C."/>
        </authorList>
    </citation>
    <scope>NUCLEOTIDE SEQUENCE [LARGE SCALE GENOMIC DNA]</scope>
    <source>
        <strain evidence="8 9">PCC 6304</strain>
    </source>
</reference>
<keyword evidence="4" id="KW-0418">Kinase</keyword>
<dbReference type="InterPro" id="IPR036890">
    <property type="entry name" value="HATPase_C_sf"/>
</dbReference>
<dbReference type="InterPro" id="IPR041664">
    <property type="entry name" value="AAA_16"/>
</dbReference>
<dbReference type="InParanoid" id="K9TH39"/>
<name>K9TH39_9CYAN</name>
<proteinExistence type="predicted"/>
<evidence type="ECO:0000256" key="1">
    <source>
        <dbReference type="ARBA" id="ARBA00000085"/>
    </source>
</evidence>
<dbReference type="CDD" id="cd14014">
    <property type="entry name" value="STKc_PknB_like"/>
    <property type="match status" value="1"/>
</dbReference>
<dbReference type="PROSITE" id="PS50011">
    <property type="entry name" value="PROTEIN_KINASE_DOM"/>
    <property type="match status" value="1"/>
</dbReference>
<dbReference type="InterPro" id="IPR008271">
    <property type="entry name" value="Ser/Thr_kinase_AS"/>
</dbReference>
<dbReference type="Gene3D" id="3.30.450.40">
    <property type="match status" value="1"/>
</dbReference>
<dbReference type="GO" id="GO:0000155">
    <property type="term" value="F:phosphorelay sensor kinase activity"/>
    <property type="evidence" value="ECO:0007669"/>
    <property type="project" value="InterPro"/>
</dbReference>
<dbReference type="SMART" id="SM00388">
    <property type="entry name" value="HisKA"/>
    <property type="match status" value="1"/>
</dbReference>
<dbReference type="PANTHER" id="PTHR43642:SF1">
    <property type="entry name" value="HYBRID SIGNAL TRANSDUCTION HISTIDINE KINASE G"/>
    <property type="match status" value="1"/>
</dbReference>
<keyword evidence="5" id="KW-0902">Two-component regulatory system</keyword>
<dbReference type="InterPro" id="IPR003018">
    <property type="entry name" value="GAF"/>
</dbReference>
<dbReference type="Pfam" id="PF13191">
    <property type="entry name" value="AAA_16"/>
    <property type="match status" value="1"/>
</dbReference>
<dbReference type="PROSITE" id="PS00108">
    <property type="entry name" value="PROTEIN_KINASE_ST"/>
    <property type="match status" value="1"/>
</dbReference>
<dbReference type="PRINTS" id="PR00344">
    <property type="entry name" value="BCTRLSENSOR"/>
</dbReference>